<dbReference type="WBParaSite" id="ES5_v2.g26945.t1">
    <property type="protein sequence ID" value="ES5_v2.g26945.t1"/>
    <property type="gene ID" value="ES5_v2.g26945"/>
</dbReference>
<name>A0AC34GBW6_9BILA</name>
<evidence type="ECO:0000313" key="2">
    <source>
        <dbReference type="WBParaSite" id="ES5_v2.g26945.t1"/>
    </source>
</evidence>
<evidence type="ECO:0000313" key="1">
    <source>
        <dbReference type="Proteomes" id="UP000887579"/>
    </source>
</evidence>
<protein>
    <submittedName>
        <fullName evidence="2">Piezo domain-containing protein</fullName>
    </submittedName>
</protein>
<accession>A0AC34GBW6</accession>
<organism evidence="1 2">
    <name type="scientific">Panagrolaimus sp. ES5</name>
    <dbReference type="NCBI Taxonomy" id="591445"/>
    <lineage>
        <taxon>Eukaryota</taxon>
        <taxon>Metazoa</taxon>
        <taxon>Ecdysozoa</taxon>
        <taxon>Nematoda</taxon>
        <taxon>Chromadorea</taxon>
        <taxon>Rhabditida</taxon>
        <taxon>Tylenchina</taxon>
        <taxon>Panagrolaimomorpha</taxon>
        <taxon>Panagrolaimoidea</taxon>
        <taxon>Panagrolaimidae</taxon>
        <taxon>Panagrolaimus</taxon>
    </lineage>
</organism>
<sequence>VVGCVFLSPLNSGAGCVVRQLLSIICVDEESCKALATLNTKSDNCIVDVKETRIGFDTMALCFLVFQLRILHSCFVDYFKVTIFMYGHWITLVMVLVAGLGGTSLFALGYLVGALLINQLIEKEMKEQNVQQQAKFDEIRSRTAAIRKQYEEQQLKGAQSTFQAQTYGQGWLFPQLHDKILSRLILKKFFLKHY</sequence>
<dbReference type="Proteomes" id="UP000887579">
    <property type="component" value="Unplaced"/>
</dbReference>
<reference evidence="2" key="1">
    <citation type="submission" date="2022-11" db="UniProtKB">
        <authorList>
            <consortium name="WormBaseParasite"/>
        </authorList>
    </citation>
    <scope>IDENTIFICATION</scope>
</reference>
<proteinExistence type="predicted"/>